<dbReference type="Proteomes" id="UP001500540">
    <property type="component" value="Unassembled WGS sequence"/>
</dbReference>
<accession>A0ABP7GPS9</accession>
<feature type="region of interest" description="Disordered" evidence="1">
    <location>
        <begin position="203"/>
        <end position="224"/>
    </location>
</feature>
<keyword evidence="4" id="KW-1185">Reference proteome</keyword>
<comment type="caution">
    <text evidence="3">The sequence shown here is derived from an EMBL/GenBank/DDBJ whole genome shotgun (WGS) entry which is preliminary data.</text>
</comment>
<protein>
    <recommendedName>
        <fullName evidence="2">RES domain-containing protein</fullName>
    </recommendedName>
</protein>
<reference evidence="4" key="1">
    <citation type="journal article" date="2019" name="Int. J. Syst. Evol. Microbiol.">
        <title>The Global Catalogue of Microorganisms (GCM) 10K type strain sequencing project: providing services to taxonomists for standard genome sequencing and annotation.</title>
        <authorList>
            <consortium name="The Broad Institute Genomics Platform"/>
            <consortium name="The Broad Institute Genome Sequencing Center for Infectious Disease"/>
            <person name="Wu L."/>
            <person name="Ma J."/>
        </authorList>
    </citation>
    <scope>NUCLEOTIDE SEQUENCE [LARGE SCALE GENOMIC DNA]</scope>
    <source>
        <strain evidence="4">JCM 16950</strain>
    </source>
</reference>
<feature type="domain" description="RES" evidence="2">
    <location>
        <begin position="17"/>
        <end position="212"/>
    </location>
</feature>
<dbReference type="EMBL" id="BAABAF010000009">
    <property type="protein sequence ID" value="GAA3772726.1"/>
    <property type="molecule type" value="Genomic_DNA"/>
</dbReference>
<evidence type="ECO:0000256" key="1">
    <source>
        <dbReference type="SAM" id="MobiDB-lite"/>
    </source>
</evidence>
<gene>
    <name evidence="3" type="ORF">GCM10022240_25930</name>
</gene>
<dbReference type="RefSeq" id="WP_344784302.1">
    <property type="nucleotide sequence ID" value="NZ_BAABAF010000009.1"/>
</dbReference>
<evidence type="ECO:0000313" key="3">
    <source>
        <dbReference type="EMBL" id="GAA3772726.1"/>
    </source>
</evidence>
<evidence type="ECO:0000259" key="2">
    <source>
        <dbReference type="Pfam" id="PF08808"/>
    </source>
</evidence>
<evidence type="ECO:0000313" key="4">
    <source>
        <dbReference type="Proteomes" id="UP001500540"/>
    </source>
</evidence>
<organism evidence="3 4">
    <name type="scientific">Microbacterium kribbense</name>
    <dbReference type="NCBI Taxonomy" id="433645"/>
    <lineage>
        <taxon>Bacteria</taxon>
        <taxon>Bacillati</taxon>
        <taxon>Actinomycetota</taxon>
        <taxon>Actinomycetes</taxon>
        <taxon>Micrococcales</taxon>
        <taxon>Microbacteriaceae</taxon>
        <taxon>Microbacterium</taxon>
    </lineage>
</organism>
<sequence>MTQPDLEIESSDDLGGVWRVGFGPDMWAWTPWSYADDAGRFSGRWDDQSGEFRTLYTADSLLGCFLELLAQFRPSRSLLNELDQIEDDDGSVEKFHEAAIGAVGYRWVENRQFGSARQTGRYCYTTHSRTIAALIAHYPFADHGLAARDVDSALLKEARDRVLTRSIARWLFNLSDNGDDLVDGVRFNSRHGDEIHMWALFERPDDPPRSPKLEPTSEPTQVTPELSELQEVFRRFGLHWDES</sequence>
<dbReference type="Pfam" id="PF08808">
    <property type="entry name" value="RES"/>
    <property type="match status" value="1"/>
</dbReference>
<feature type="compositionally biased region" description="Basic and acidic residues" evidence="1">
    <location>
        <begin position="203"/>
        <end position="212"/>
    </location>
</feature>
<name>A0ABP7GPS9_9MICO</name>
<dbReference type="InterPro" id="IPR014914">
    <property type="entry name" value="RES_dom"/>
</dbReference>
<proteinExistence type="predicted"/>